<keyword evidence="1 2" id="KW-0784">Thiamine biosynthesis</keyword>
<sequence length="332" mass="35978">MKNLNSEQDFLALIDTYFPSINGHVTLGRGDDCSILRTNEELCISKDLFLEDVHFRRSYFSPADIGYKSLAVNISDIAAMGGVPKGFALGLIVPPELDESYWDSLLKEMAELANRHGLILAGGDLCKGASLGISVTVWGEPFQNPKQNSGSKGKFLTRGNAKPGDILFIHGSLGLARTGMLMLEKDEPSECKTYPASVQAHLRPQIRIETGNALSTFPSVTGLMDLSDGLARDLPRFINCCETAFGAEISLSEALLHSEVIRFAETNGILPEEHAFQGGEDYALFGAASADGFDELMNTVKGIVPIGVLTDRPEILLNGKKYSEKGFDHFSG</sequence>
<dbReference type="GO" id="GO:0009229">
    <property type="term" value="P:thiamine diphosphate biosynthetic process"/>
    <property type="evidence" value="ECO:0007669"/>
    <property type="project" value="UniProtKB-UniRule"/>
</dbReference>
<keyword evidence="5" id="KW-1185">Reference proteome</keyword>
<dbReference type="OrthoDB" id="9802811at2"/>
<protein>
    <recommendedName>
        <fullName evidence="2">Thiamine-monophosphate kinase</fullName>
        <shortName evidence="2">TMP kinase</shortName>
        <shortName evidence="2">Thiamine-phosphate kinase</shortName>
        <ecNumber evidence="2">2.7.4.16</ecNumber>
    </recommendedName>
</protein>
<dbReference type="STRING" id="246191.SAMN05660337_2203"/>
<feature type="binding site" evidence="2">
    <location>
        <position position="280"/>
    </location>
    <ligand>
        <name>substrate</name>
    </ligand>
</feature>
<dbReference type="AlphaFoldDB" id="A0A1G9HLD7"/>
<feature type="binding site" evidence="2">
    <location>
        <position position="47"/>
    </location>
    <ligand>
        <name>Mg(2+)</name>
        <dbReference type="ChEBI" id="CHEBI:18420"/>
        <label>2</label>
    </ligand>
</feature>
<keyword evidence="2" id="KW-0067">ATP-binding</keyword>
<dbReference type="Pfam" id="PF00586">
    <property type="entry name" value="AIRS"/>
    <property type="match status" value="1"/>
</dbReference>
<comment type="function">
    <text evidence="2">Catalyzes the ATP-dependent phosphorylation of thiamine-monophosphate (TMP) to form thiamine-pyrophosphate (TPP), the active form of vitamin B1.</text>
</comment>
<dbReference type="InterPro" id="IPR006283">
    <property type="entry name" value="ThiL-like"/>
</dbReference>
<evidence type="ECO:0000256" key="1">
    <source>
        <dbReference type="ARBA" id="ARBA00022977"/>
    </source>
</evidence>
<feature type="binding site" evidence="2">
    <location>
        <position position="76"/>
    </location>
    <ligand>
        <name>Mg(2+)</name>
        <dbReference type="ChEBI" id="CHEBI:18420"/>
        <label>2</label>
    </ligand>
</feature>
<feature type="binding site" evidence="2">
    <location>
        <position position="47"/>
    </location>
    <ligand>
        <name>Mg(2+)</name>
        <dbReference type="ChEBI" id="CHEBI:18420"/>
        <label>1</label>
    </ligand>
</feature>
<dbReference type="PIRSF" id="PIRSF005303">
    <property type="entry name" value="Thiam_monoph_kin"/>
    <property type="match status" value="1"/>
</dbReference>
<accession>A0A1G9HLD7</accession>
<proteinExistence type="inferred from homology"/>
<gene>
    <name evidence="2" type="primary">thiL</name>
    <name evidence="4" type="ORF">SAMN05660337_2203</name>
</gene>
<dbReference type="NCBIfam" id="TIGR01379">
    <property type="entry name" value="thiL"/>
    <property type="match status" value="1"/>
</dbReference>
<feature type="binding site" evidence="2">
    <location>
        <begin position="123"/>
        <end position="124"/>
    </location>
    <ligand>
        <name>ATP</name>
        <dbReference type="ChEBI" id="CHEBI:30616"/>
    </ligand>
</feature>
<feature type="binding site" evidence="2">
    <location>
        <position position="124"/>
    </location>
    <ligand>
        <name>Mg(2+)</name>
        <dbReference type="ChEBI" id="CHEBI:18420"/>
        <label>1</label>
    </ligand>
</feature>
<feature type="binding site" evidence="2">
    <location>
        <position position="227"/>
    </location>
    <ligand>
        <name>ATP</name>
        <dbReference type="ChEBI" id="CHEBI:30616"/>
    </ligand>
</feature>
<feature type="binding site" evidence="2">
    <location>
        <position position="32"/>
    </location>
    <ligand>
        <name>Mg(2+)</name>
        <dbReference type="ChEBI" id="CHEBI:18420"/>
        <label>4</label>
    </ligand>
</feature>
<dbReference type="EC" id="2.7.4.16" evidence="2"/>
<feature type="binding site" evidence="2">
    <location>
        <position position="32"/>
    </location>
    <ligand>
        <name>Mg(2+)</name>
        <dbReference type="ChEBI" id="CHEBI:18420"/>
        <label>3</label>
    </ligand>
</feature>
<dbReference type="Proteomes" id="UP000199053">
    <property type="component" value="Unassembled WGS sequence"/>
</dbReference>
<comment type="caution">
    <text evidence="2">Lacks conserved residue(s) required for the propagation of feature annotation.</text>
</comment>
<keyword evidence="2" id="KW-0460">Magnesium</keyword>
<dbReference type="SUPFAM" id="SSF55326">
    <property type="entry name" value="PurM N-terminal domain-like"/>
    <property type="match status" value="1"/>
</dbReference>
<evidence type="ECO:0000313" key="4">
    <source>
        <dbReference type="EMBL" id="SDL13333.1"/>
    </source>
</evidence>
<evidence type="ECO:0000256" key="2">
    <source>
        <dbReference type="HAMAP-Rule" id="MF_02128"/>
    </source>
</evidence>
<dbReference type="Gene3D" id="3.90.650.10">
    <property type="entry name" value="PurM-like C-terminal domain"/>
    <property type="match status" value="1"/>
</dbReference>
<dbReference type="InterPro" id="IPR036921">
    <property type="entry name" value="PurM-like_N_sf"/>
</dbReference>
<dbReference type="GO" id="GO:0005524">
    <property type="term" value="F:ATP binding"/>
    <property type="evidence" value="ECO:0007669"/>
    <property type="project" value="UniProtKB-UniRule"/>
</dbReference>
<feature type="binding site" evidence="2">
    <location>
        <position position="54"/>
    </location>
    <ligand>
        <name>substrate</name>
    </ligand>
</feature>
<dbReference type="InterPro" id="IPR016188">
    <property type="entry name" value="PurM-like_N"/>
</dbReference>
<comment type="miscellaneous">
    <text evidence="2">Reaction mechanism of ThiL seems to utilize a direct, inline transfer of the gamma-phosphate of ATP to TMP rather than a phosphorylated enzyme intermediate.</text>
</comment>
<evidence type="ECO:0000313" key="5">
    <source>
        <dbReference type="Proteomes" id="UP000199053"/>
    </source>
</evidence>
<comment type="pathway">
    <text evidence="2">Cofactor biosynthesis; thiamine diphosphate biosynthesis; thiamine diphosphate from thiamine phosphate: step 1/1.</text>
</comment>
<dbReference type="EMBL" id="FNGA01000003">
    <property type="protein sequence ID" value="SDL13333.1"/>
    <property type="molecule type" value="Genomic_DNA"/>
</dbReference>
<feature type="binding site" evidence="2">
    <location>
        <position position="76"/>
    </location>
    <ligand>
        <name>Mg(2+)</name>
        <dbReference type="ChEBI" id="CHEBI:18420"/>
        <label>3</label>
    </ligand>
</feature>
<dbReference type="PANTHER" id="PTHR30270">
    <property type="entry name" value="THIAMINE-MONOPHOSPHATE KINASE"/>
    <property type="match status" value="1"/>
</dbReference>
<feature type="binding site" evidence="2">
    <location>
        <position position="76"/>
    </location>
    <ligand>
        <name>Mg(2+)</name>
        <dbReference type="ChEBI" id="CHEBI:18420"/>
        <label>4</label>
    </ligand>
</feature>
<feature type="binding site" evidence="2">
    <location>
        <position position="158"/>
    </location>
    <ligand>
        <name>ATP</name>
        <dbReference type="ChEBI" id="CHEBI:30616"/>
    </ligand>
</feature>
<evidence type="ECO:0000259" key="3">
    <source>
        <dbReference type="Pfam" id="PF00586"/>
    </source>
</evidence>
<dbReference type="Gene3D" id="3.30.1330.10">
    <property type="entry name" value="PurM-like, N-terminal domain"/>
    <property type="match status" value="1"/>
</dbReference>
<dbReference type="PANTHER" id="PTHR30270:SF0">
    <property type="entry name" value="THIAMINE-MONOPHOSPHATE KINASE"/>
    <property type="match status" value="1"/>
</dbReference>
<dbReference type="UniPathway" id="UPA00060">
    <property type="reaction ID" value="UER00142"/>
</dbReference>
<reference evidence="5" key="1">
    <citation type="submission" date="2016-10" db="EMBL/GenBank/DDBJ databases">
        <authorList>
            <person name="Varghese N."/>
            <person name="Submissions S."/>
        </authorList>
    </citation>
    <scope>NUCLEOTIDE SEQUENCE [LARGE SCALE GENOMIC DNA]</scope>
    <source>
        <strain evidence="5">DSM 16995</strain>
    </source>
</reference>
<keyword evidence="2" id="KW-0547">Nucleotide-binding</keyword>
<dbReference type="CDD" id="cd02194">
    <property type="entry name" value="ThiL"/>
    <property type="match status" value="1"/>
</dbReference>
<keyword evidence="2 4" id="KW-0418">Kinase</keyword>
<dbReference type="GO" id="GO:0000287">
    <property type="term" value="F:magnesium ion binding"/>
    <property type="evidence" value="ECO:0007669"/>
    <property type="project" value="UniProtKB-UniRule"/>
</dbReference>
<keyword evidence="2" id="KW-0479">Metal-binding</keyword>
<dbReference type="RefSeq" id="WP_092161034.1">
    <property type="nucleotide sequence ID" value="NZ_FNGA01000003.1"/>
</dbReference>
<keyword evidence="2" id="KW-0808">Transferase</keyword>
<feature type="binding site" evidence="2">
    <location>
        <position position="327"/>
    </location>
    <ligand>
        <name>substrate</name>
    </ligand>
</feature>
<name>A0A1G9HLD7_9BACT</name>
<feature type="binding site" evidence="2">
    <location>
        <position position="228"/>
    </location>
    <ligand>
        <name>Mg(2+)</name>
        <dbReference type="ChEBI" id="CHEBI:18420"/>
        <label>5</label>
    </ligand>
</feature>
<feature type="domain" description="PurM-like N-terminal" evidence="3">
    <location>
        <begin position="30"/>
        <end position="139"/>
    </location>
</feature>
<comment type="similarity">
    <text evidence="2">Belongs to the thiamine-monophosphate kinase family.</text>
</comment>
<dbReference type="InterPro" id="IPR036676">
    <property type="entry name" value="PurM-like_C_sf"/>
</dbReference>
<feature type="binding site" evidence="2">
    <location>
        <position position="225"/>
    </location>
    <ligand>
        <name>Mg(2+)</name>
        <dbReference type="ChEBI" id="CHEBI:18420"/>
        <label>3</label>
    </ligand>
</feature>
<dbReference type="SUPFAM" id="SSF56042">
    <property type="entry name" value="PurM C-terminal domain-like"/>
    <property type="match status" value="1"/>
</dbReference>
<organism evidence="4 5">
    <name type="scientific">Maridesulfovibrio ferrireducens</name>
    <dbReference type="NCBI Taxonomy" id="246191"/>
    <lineage>
        <taxon>Bacteria</taxon>
        <taxon>Pseudomonadati</taxon>
        <taxon>Thermodesulfobacteriota</taxon>
        <taxon>Desulfovibrionia</taxon>
        <taxon>Desulfovibrionales</taxon>
        <taxon>Desulfovibrionaceae</taxon>
        <taxon>Maridesulfovibrio</taxon>
    </lineage>
</organism>
<feature type="binding site" evidence="2">
    <location>
        <position position="45"/>
    </location>
    <ligand>
        <name>Mg(2+)</name>
        <dbReference type="ChEBI" id="CHEBI:18420"/>
        <label>4</label>
    </ligand>
</feature>
<dbReference type="GO" id="GO:0009228">
    <property type="term" value="P:thiamine biosynthetic process"/>
    <property type="evidence" value="ECO:0007669"/>
    <property type="project" value="UniProtKB-KW"/>
</dbReference>
<dbReference type="GO" id="GO:0009030">
    <property type="term" value="F:thiamine-phosphate kinase activity"/>
    <property type="evidence" value="ECO:0007669"/>
    <property type="project" value="UniProtKB-UniRule"/>
</dbReference>
<comment type="catalytic activity">
    <reaction evidence="2">
        <text>thiamine phosphate + ATP = thiamine diphosphate + ADP</text>
        <dbReference type="Rhea" id="RHEA:15913"/>
        <dbReference type="ChEBI" id="CHEBI:30616"/>
        <dbReference type="ChEBI" id="CHEBI:37575"/>
        <dbReference type="ChEBI" id="CHEBI:58937"/>
        <dbReference type="ChEBI" id="CHEBI:456216"/>
        <dbReference type="EC" id="2.7.4.16"/>
    </reaction>
</comment>
<dbReference type="HAMAP" id="MF_02128">
    <property type="entry name" value="TMP_kinase"/>
    <property type="match status" value="1"/>
</dbReference>